<keyword evidence="1" id="KW-0808">Transferase</keyword>
<dbReference type="EMBL" id="JAGSOG010000066">
    <property type="protein sequence ID" value="MBR7834681.1"/>
    <property type="molecule type" value="Genomic_DNA"/>
</dbReference>
<dbReference type="RefSeq" id="WP_212529199.1">
    <property type="nucleotide sequence ID" value="NZ_JAGSOG010000066.1"/>
</dbReference>
<dbReference type="GO" id="GO:0032259">
    <property type="term" value="P:methylation"/>
    <property type="evidence" value="ECO:0007669"/>
    <property type="project" value="UniProtKB-KW"/>
</dbReference>
<dbReference type="SUPFAM" id="SSF53335">
    <property type="entry name" value="S-adenosyl-L-methionine-dependent methyltransferases"/>
    <property type="match status" value="1"/>
</dbReference>
<protein>
    <submittedName>
        <fullName evidence="1">Class I SAM-dependent methyltransferase</fullName>
    </submittedName>
</protein>
<gene>
    <name evidence="1" type="ORF">KDL01_15510</name>
</gene>
<organism evidence="1 2">
    <name type="scientific">Actinospica durhamensis</name>
    <dbReference type="NCBI Taxonomy" id="1508375"/>
    <lineage>
        <taxon>Bacteria</taxon>
        <taxon>Bacillati</taxon>
        <taxon>Actinomycetota</taxon>
        <taxon>Actinomycetes</taxon>
        <taxon>Catenulisporales</taxon>
        <taxon>Actinospicaceae</taxon>
        <taxon>Actinospica</taxon>
    </lineage>
</organism>
<dbReference type="GO" id="GO:0008168">
    <property type="term" value="F:methyltransferase activity"/>
    <property type="evidence" value="ECO:0007669"/>
    <property type="project" value="UniProtKB-KW"/>
</dbReference>
<dbReference type="Pfam" id="PF13578">
    <property type="entry name" value="Methyltransf_24"/>
    <property type="match status" value="1"/>
</dbReference>
<dbReference type="Gene3D" id="3.40.50.150">
    <property type="entry name" value="Vaccinia Virus protein VP39"/>
    <property type="match status" value="1"/>
</dbReference>
<sequence>MLISSIPFAPAGLELVIKQMFNHVMQAEAGIYEGGASLAQISHLRDVARRSGSTWIAEVGFNVGYSTLAFLESSAEAKVVSFELDLRPCVRLAKEFIDERYPGRHELVVGDSQVTVPGFADAGRAGVQGFDLIFIDGSHMYDVVSNDLRNCRRIGAHRATVVLDDLTPWYLWGAGPTRAWHEAVESGLVESLEYVVDGRIVDHIEGPADRAWAVGRFR</sequence>
<evidence type="ECO:0000313" key="1">
    <source>
        <dbReference type="EMBL" id="MBR7834681.1"/>
    </source>
</evidence>
<name>A0A941EPA1_9ACTN</name>
<dbReference type="InterPro" id="IPR029063">
    <property type="entry name" value="SAM-dependent_MTases_sf"/>
</dbReference>
<evidence type="ECO:0000313" key="2">
    <source>
        <dbReference type="Proteomes" id="UP000675781"/>
    </source>
</evidence>
<proteinExistence type="predicted"/>
<accession>A0A941EPA1</accession>
<keyword evidence="2" id="KW-1185">Reference proteome</keyword>
<dbReference type="Proteomes" id="UP000675781">
    <property type="component" value="Unassembled WGS sequence"/>
</dbReference>
<comment type="caution">
    <text evidence="1">The sequence shown here is derived from an EMBL/GenBank/DDBJ whole genome shotgun (WGS) entry which is preliminary data.</text>
</comment>
<reference evidence="1" key="1">
    <citation type="submission" date="2021-04" db="EMBL/GenBank/DDBJ databases">
        <title>Genome based classification of Actinospica acidithermotolerans sp. nov., an actinobacterium isolated from an Indonesian hot spring.</title>
        <authorList>
            <person name="Kusuma A.B."/>
            <person name="Putra K.E."/>
            <person name="Nafisah S."/>
            <person name="Loh J."/>
            <person name="Nouioui I."/>
            <person name="Goodfellow M."/>
        </authorList>
    </citation>
    <scope>NUCLEOTIDE SEQUENCE</scope>
    <source>
        <strain evidence="1">CSCA 57</strain>
    </source>
</reference>
<dbReference type="AlphaFoldDB" id="A0A941EPA1"/>
<keyword evidence="1" id="KW-0489">Methyltransferase</keyword>